<keyword evidence="5" id="KW-0539">Nucleus</keyword>
<dbReference type="InterPro" id="IPR050815">
    <property type="entry name" value="TF_fung"/>
</dbReference>
<keyword evidence="4" id="KW-0804">Transcription</keyword>
<dbReference type="CDD" id="cd00067">
    <property type="entry name" value="GAL4"/>
    <property type="match status" value="1"/>
</dbReference>
<dbReference type="PANTHER" id="PTHR47338:SF29">
    <property type="entry name" value="ZN(2)-C6 FUNGAL-TYPE DOMAIN-CONTAINING PROTEIN"/>
    <property type="match status" value="1"/>
</dbReference>
<evidence type="ECO:0000256" key="3">
    <source>
        <dbReference type="ARBA" id="ARBA00023015"/>
    </source>
</evidence>
<dbReference type="InterPro" id="IPR036864">
    <property type="entry name" value="Zn2-C6_fun-type_DNA-bd_sf"/>
</dbReference>
<evidence type="ECO:0000259" key="6">
    <source>
        <dbReference type="Pfam" id="PF04082"/>
    </source>
</evidence>
<evidence type="ECO:0000256" key="4">
    <source>
        <dbReference type="ARBA" id="ARBA00023163"/>
    </source>
</evidence>
<keyword evidence="3" id="KW-0805">Transcription regulation</keyword>
<accession>A0A8H7P8C4</accession>
<dbReference type="Proteomes" id="UP000639403">
    <property type="component" value="Unassembled WGS sequence"/>
</dbReference>
<evidence type="ECO:0000313" key="7">
    <source>
        <dbReference type="EMBL" id="KAF9819313.1"/>
    </source>
</evidence>
<evidence type="ECO:0000313" key="8">
    <source>
        <dbReference type="Proteomes" id="UP000639403"/>
    </source>
</evidence>
<evidence type="ECO:0000256" key="1">
    <source>
        <dbReference type="ARBA" id="ARBA00004123"/>
    </source>
</evidence>
<feature type="domain" description="Xylanolytic transcriptional activator regulatory" evidence="6">
    <location>
        <begin position="286"/>
        <end position="551"/>
    </location>
</feature>
<dbReference type="CDD" id="cd12148">
    <property type="entry name" value="fungal_TF_MHR"/>
    <property type="match status" value="1"/>
</dbReference>
<reference evidence="7" key="1">
    <citation type="submission" date="2020-11" db="EMBL/GenBank/DDBJ databases">
        <authorList>
            <person name="Koelle M."/>
            <person name="Horta M.A.C."/>
            <person name="Nowrousian M."/>
            <person name="Ohm R.A."/>
            <person name="Benz P."/>
            <person name="Pilgard A."/>
        </authorList>
    </citation>
    <scope>NUCLEOTIDE SEQUENCE</scope>
    <source>
        <strain evidence="7">FPRL280</strain>
    </source>
</reference>
<reference evidence="7" key="2">
    <citation type="journal article" name="Front. Microbiol.">
        <title>Degradative Capacity of Two Strains of Rhodonia placenta: From Phenotype to Genotype.</title>
        <authorList>
            <person name="Kolle M."/>
            <person name="Horta M.A.C."/>
            <person name="Nowrousian M."/>
            <person name="Ohm R.A."/>
            <person name="Benz J.P."/>
            <person name="Pilgard A."/>
        </authorList>
    </citation>
    <scope>NUCLEOTIDE SEQUENCE</scope>
    <source>
        <strain evidence="7">FPRL280</strain>
    </source>
</reference>
<dbReference type="InterPro" id="IPR007219">
    <property type="entry name" value="XnlR_reg_dom"/>
</dbReference>
<dbReference type="Pfam" id="PF04082">
    <property type="entry name" value="Fungal_trans"/>
    <property type="match status" value="1"/>
</dbReference>
<keyword evidence="2" id="KW-0479">Metal-binding</keyword>
<dbReference type="GO" id="GO:0008270">
    <property type="term" value="F:zinc ion binding"/>
    <property type="evidence" value="ECO:0007669"/>
    <property type="project" value="InterPro"/>
</dbReference>
<dbReference type="PANTHER" id="PTHR47338">
    <property type="entry name" value="ZN(II)2CYS6 TRANSCRIPTION FACTOR (EUROFUNG)-RELATED"/>
    <property type="match status" value="1"/>
</dbReference>
<dbReference type="EMBL" id="JADOXO010000020">
    <property type="protein sequence ID" value="KAF9819313.1"/>
    <property type="molecule type" value="Genomic_DNA"/>
</dbReference>
<dbReference type="GO" id="GO:0006351">
    <property type="term" value="P:DNA-templated transcription"/>
    <property type="evidence" value="ECO:0007669"/>
    <property type="project" value="InterPro"/>
</dbReference>
<sequence>MSYKCSVLDIGTKLLMIFSLEDQLWIFINCFVDLDITIHAQTARMWISGDESLRQMTLKLFQHPRHLMMLILYHVLIMPKCTTVCEVINGDRVPYFGHTFRPRESAFRVPQHAGAILELGRSIRACFRASDVACRVHAFVYILHYIAEVMKTGVVWRVVIVVCSSRSVLLHTFAFQDVWHVVFGTLGERKSMLEMQRCDGARPACGQCQRADRAADCEYADGQGATASQILEQQVTQLEGRIAELESAAAPLVLHDPYEAYRRSQTAAQAGPPAAQRTQDQHNVMKYFFRHASEVGFFLHIQRFLQNIAIGPYPDHISALLNAIYLLGAQFSNDVQLQAQQDRYLSHAIDLVTPAMSSGNPSAVIYVLQTEVLLAYYFFDNNRALEGTYHMQAAGSTALACRLHQIRSARPSTGSLGGAQYNLPPPVDYIEEGERVNAFWAAFVLDKCWSTILGSSPALTDDASRCSQIDVPWPLDMRSYENHPFPSDFRSMATVQMFIGNTGPEGNVNSLLALHAKAASLLESAHRLVSRWDPGNPTFQGNFNHLDSRLERFKQSLPSISRIDPARMDIIRDLFVIHTLVHTATITLHKPTEPQAVASNGRTWIAATAAVGVLQRVDLNSIQYITPIMSMLLTTIADVIVRGIMTAKSQNAINASNRPALMAPLKQILAALDRWSTRSPTARNQRMIVQQSMADL</sequence>
<evidence type="ECO:0000256" key="2">
    <source>
        <dbReference type="ARBA" id="ARBA00022723"/>
    </source>
</evidence>
<proteinExistence type="predicted"/>
<protein>
    <recommendedName>
        <fullName evidence="6">Xylanolytic transcriptional activator regulatory domain-containing protein</fullName>
    </recommendedName>
</protein>
<dbReference type="Gene3D" id="4.10.240.10">
    <property type="entry name" value="Zn(2)-C6 fungal-type DNA-binding domain"/>
    <property type="match status" value="1"/>
</dbReference>
<evidence type="ECO:0000256" key="5">
    <source>
        <dbReference type="ARBA" id="ARBA00023242"/>
    </source>
</evidence>
<name>A0A8H7P8C4_9APHY</name>
<organism evidence="7 8">
    <name type="scientific">Rhodonia placenta</name>
    <dbReference type="NCBI Taxonomy" id="104341"/>
    <lineage>
        <taxon>Eukaryota</taxon>
        <taxon>Fungi</taxon>
        <taxon>Dikarya</taxon>
        <taxon>Basidiomycota</taxon>
        <taxon>Agaricomycotina</taxon>
        <taxon>Agaricomycetes</taxon>
        <taxon>Polyporales</taxon>
        <taxon>Adustoporiaceae</taxon>
        <taxon>Rhodonia</taxon>
    </lineage>
</organism>
<dbReference type="GO" id="GO:0003677">
    <property type="term" value="F:DNA binding"/>
    <property type="evidence" value="ECO:0007669"/>
    <property type="project" value="InterPro"/>
</dbReference>
<dbReference type="AlphaFoldDB" id="A0A8H7P8C4"/>
<dbReference type="GO" id="GO:0000981">
    <property type="term" value="F:DNA-binding transcription factor activity, RNA polymerase II-specific"/>
    <property type="evidence" value="ECO:0007669"/>
    <property type="project" value="InterPro"/>
</dbReference>
<dbReference type="InterPro" id="IPR001138">
    <property type="entry name" value="Zn2Cys6_DnaBD"/>
</dbReference>
<gene>
    <name evidence="7" type="ORF">IEO21_02201</name>
</gene>
<comment type="subcellular location">
    <subcellularLocation>
        <location evidence="1">Nucleus</location>
    </subcellularLocation>
</comment>
<dbReference type="GO" id="GO:0005634">
    <property type="term" value="C:nucleus"/>
    <property type="evidence" value="ECO:0007669"/>
    <property type="project" value="UniProtKB-SubCell"/>
</dbReference>
<comment type="caution">
    <text evidence="7">The sequence shown here is derived from an EMBL/GenBank/DDBJ whole genome shotgun (WGS) entry which is preliminary data.</text>
</comment>